<evidence type="ECO:0000256" key="1">
    <source>
        <dbReference type="SAM" id="MobiDB-lite"/>
    </source>
</evidence>
<protein>
    <submittedName>
        <fullName evidence="2">Uncharacterized protein</fullName>
    </submittedName>
</protein>
<evidence type="ECO:0000313" key="2">
    <source>
        <dbReference type="EMBL" id="KAK1478726.1"/>
    </source>
</evidence>
<sequence>MCIRTHIRTYGSPLTSLPRIWTRPQLPIPTSFNVICTCPSNDCPLYWTSELLLFFPSNSDTRPNPTLTETSDSPYHQPKRQPRPPSSPQVYFQLAKVLPDARPHPHPHVGQLGSTTVNQASRKDRRSSYPTNYLTLPNRIHTAALSLMQTPAPSDLAFSRYRYFTLVRVRYPVSKYLKPSSQLPTHGATGNRPPVSDSSSQSASASSSITAHWHWWGKLLAAAIAQ</sequence>
<gene>
    <name evidence="2" type="ORF">CCUS01_16466</name>
</gene>
<keyword evidence="3" id="KW-1185">Reference proteome</keyword>
<dbReference type="AlphaFoldDB" id="A0AAI9Y3P5"/>
<feature type="region of interest" description="Disordered" evidence="1">
    <location>
        <begin position="58"/>
        <end position="88"/>
    </location>
</feature>
<feature type="region of interest" description="Disordered" evidence="1">
    <location>
        <begin position="102"/>
        <end position="133"/>
    </location>
</feature>
<reference evidence="2" key="1">
    <citation type="submission" date="2016-11" db="EMBL/GenBank/DDBJ databases">
        <title>The genome sequence of Colletotrichum cuscutae.</title>
        <authorList>
            <person name="Baroncelli R."/>
        </authorList>
    </citation>
    <scope>NUCLEOTIDE SEQUENCE</scope>
    <source>
        <strain evidence="2">IMI 304802</strain>
    </source>
</reference>
<feature type="compositionally biased region" description="Polar residues" evidence="1">
    <location>
        <begin position="58"/>
        <end position="74"/>
    </location>
</feature>
<feature type="region of interest" description="Disordered" evidence="1">
    <location>
        <begin position="178"/>
        <end position="203"/>
    </location>
</feature>
<organism evidence="2 3">
    <name type="scientific">Colletotrichum cuscutae</name>
    <dbReference type="NCBI Taxonomy" id="1209917"/>
    <lineage>
        <taxon>Eukaryota</taxon>
        <taxon>Fungi</taxon>
        <taxon>Dikarya</taxon>
        <taxon>Ascomycota</taxon>
        <taxon>Pezizomycotina</taxon>
        <taxon>Sordariomycetes</taxon>
        <taxon>Hypocreomycetidae</taxon>
        <taxon>Glomerellales</taxon>
        <taxon>Glomerellaceae</taxon>
        <taxon>Colletotrichum</taxon>
        <taxon>Colletotrichum acutatum species complex</taxon>
    </lineage>
</organism>
<name>A0AAI9Y3P5_9PEZI</name>
<comment type="caution">
    <text evidence="2">The sequence shown here is derived from an EMBL/GenBank/DDBJ whole genome shotgun (WGS) entry which is preliminary data.</text>
</comment>
<dbReference type="EMBL" id="MPDP01000123">
    <property type="protein sequence ID" value="KAK1478726.1"/>
    <property type="molecule type" value="Genomic_DNA"/>
</dbReference>
<evidence type="ECO:0000313" key="3">
    <source>
        <dbReference type="Proteomes" id="UP001239213"/>
    </source>
</evidence>
<dbReference type="Proteomes" id="UP001239213">
    <property type="component" value="Unassembled WGS sequence"/>
</dbReference>
<proteinExistence type="predicted"/>
<accession>A0AAI9Y3P5</accession>